<reference evidence="1" key="1">
    <citation type="submission" date="2023-03" db="EMBL/GenBank/DDBJ databases">
        <title>Massive genome expansion in bonnet fungi (Mycena s.s.) driven by repeated elements and novel gene families across ecological guilds.</title>
        <authorList>
            <consortium name="Lawrence Berkeley National Laboratory"/>
            <person name="Harder C.B."/>
            <person name="Miyauchi S."/>
            <person name="Viragh M."/>
            <person name="Kuo A."/>
            <person name="Thoen E."/>
            <person name="Andreopoulos B."/>
            <person name="Lu D."/>
            <person name="Skrede I."/>
            <person name="Drula E."/>
            <person name="Henrissat B."/>
            <person name="Morin E."/>
            <person name="Kohler A."/>
            <person name="Barry K."/>
            <person name="LaButti K."/>
            <person name="Morin E."/>
            <person name="Salamov A."/>
            <person name="Lipzen A."/>
            <person name="Mereny Z."/>
            <person name="Hegedus B."/>
            <person name="Baldrian P."/>
            <person name="Stursova M."/>
            <person name="Weitz H."/>
            <person name="Taylor A."/>
            <person name="Grigoriev I.V."/>
            <person name="Nagy L.G."/>
            <person name="Martin F."/>
            <person name="Kauserud H."/>
        </authorList>
    </citation>
    <scope>NUCLEOTIDE SEQUENCE</scope>
    <source>
        <strain evidence="1">CBHHK182m</strain>
    </source>
</reference>
<protein>
    <recommendedName>
        <fullName evidence="3">F-box domain-containing protein</fullName>
    </recommendedName>
</protein>
<dbReference type="Proteomes" id="UP001215598">
    <property type="component" value="Unassembled WGS sequence"/>
</dbReference>
<keyword evidence="2" id="KW-1185">Reference proteome</keyword>
<organism evidence="1 2">
    <name type="scientific">Mycena metata</name>
    <dbReference type="NCBI Taxonomy" id="1033252"/>
    <lineage>
        <taxon>Eukaryota</taxon>
        <taxon>Fungi</taxon>
        <taxon>Dikarya</taxon>
        <taxon>Basidiomycota</taxon>
        <taxon>Agaricomycotina</taxon>
        <taxon>Agaricomycetes</taxon>
        <taxon>Agaricomycetidae</taxon>
        <taxon>Agaricales</taxon>
        <taxon>Marasmiineae</taxon>
        <taxon>Mycenaceae</taxon>
        <taxon>Mycena</taxon>
    </lineage>
</organism>
<evidence type="ECO:0000313" key="2">
    <source>
        <dbReference type="Proteomes" id="UP001215598"/>
    </source>
</evidence>
<name>A0AAD7NZ16_9AGAR</name>
<gene>
    <name evidence="1" type="ORF">B0H16DRAFT_603231</name>
</gene>
<evidence type="ECO:0008006" key="3">
    <source>
        <dbReference type="Google" id="ProtNLM"/>
    </source>
</evidence>
<sequence length="380" mass="42220">MSDAEGPGACDLTARLAPEILTEIFLTLLANAEHSDSEILSRNPSWLLSQVCGRWRAIALSTPRLWCSLLPFTNEIHGRRPFPVSSVLALASAHIERSKPLPLKLRVNPEWWFKDCHPLLNLLLLPSQTARWGEVRILHAREDDARSQSILAALKSNTFTCLKTLCLEVCDFTGEPSRIMLPMLTSLTLFMSSPSLLKTLSTPLLSHFKVKYILLGRNDHRTSASTDFVSFIQKYTSSLTRLELDVSNINAGDLAGLLKKLPILTELRLSDMISQLPTLFSDALLNGLRSQTREPCALPQLQTLSISGDLLSSATSLLLDVLESRCHGSETCGPLRSVQLYLYAPFKPETTRRLKTLAETGMDIAAFIFASGHWVQVELK</sequence>
<dbReference type="SUPFAM" id="SSF52047">
    <property type="entry name" value="RNI-like"/>
    <property type="match status" value="1"/>
</dbReference>
<dbReference type="EMBL" id="JARKIB010000004">
    <property type="protein sequence ID" value="KAJ7780974.1"/>
    <property type="molecule type" value="Genomic_DNA"/>
</dbReference>
<dbReference type="Gene3D" id="3.80.10.10">
    <property type="entry name" value="Ribonuclease Inhibitor"/>
    <property type="match status" value="1"/>
</dbReference>
<evidence type="ECO:0000313" key="1">
    <source>
        <dbReference type="EMBL" id="KAJ7780974.1"/>
    </source>
</evidence>
<comment type="caution">
    <text evidence="1">The sequence shown here is derived from an EMBL/GenBank/DDBJ whole genome shotgun (WGS) entry which is preliminary data.</text>
</comment>
<accession>A0AAD7NZ16</accession>
<dbReference type="InterPro" id="IPR032675">
    <property type="entry name" value="LRR_dom_sf"/>
</dbReference>
<dbReference type="AlphaFoldDB" id="A0AAD7NZ16"/>
<proteinExistence type="predicted"/>